<dbReference type="Gene3D" id="3.90.550.10">
    <property type="entry name" value="Spore Coat Polysaccharide Biosynthesis Protein SpsA, Chain A"/>
    <property type="match status" value="1"/>
</dbReference>
<evidence type="ECO:0000259" key="1">
    <source>
        <dbReference type="Pfam" id="PF00535"/>
    </source>
</evidence>
<dbReference type="Pfam" id="PF00535">
    <property type="entry name" value="Glycos_transf_2"/>
    <property type="match status" value="1"/>
</dbReference>
<evidence type="ECO:0000313" key="2">
    <source>
        <dbReference type="EMBL" id="QQX76795.1"/>
    </source>
</evidence>
<keyword evidence="3" id="KW-1185">Reference proteome</keyword>
<dbReference type="RefSeq" id="WP_202336664.1">
    <property type="nucleotide sequence ID" value="NZ_CP068439.1"/>
</dbReference>
<protein>
    <submittedName>
        <fullName evidence="2">Glycosyltransferase family 2 protein</fullName>
    </submittedName>
</protein>
<dbReference type="CDD" id="cd00761">
    <property type="entry name" value="Glyco_tranf_GTA_type"/>
    <property type="match status" value="1"/>
</dbReference>
<dbReference type="PANTHER" id="PTHR22916">
    <property type="entry name" value="GLYCOSYLTRANSFERASE"/>
    <property type="match status" value="1"/>
</dbReference>
<sequence length="322" mass="36903">MKEQPLVSIIIPTYNRAHLIGETLDSVLAQTYQNWECVIVDDGSTDNIENVIEDYSYGDNRFRYYPRPAEHLPGGNGARNFGLKKAEGDYIIFFDSDDLMTPNHLTVKINALLNSTCDYVIAKTKFFDSLDPWAERMYDGVRKGITAEGFIMQQQSWLTPDACIKIELAKSVCFKEDITSGQEFNYFSKLVLKSINAIFIEEYVTLRRVHEDSIRATLPSRDSVMVSAYTSCWLTYEDIKKEASSQIRKGLLMRCVEIRYKCPKSEFSYTSALAKAIFKEFGAWPGISFLCMKFFNRNFGKGYYFRRVLAKANEKEGITAVN</sequence>
<feature type="domain" description="Glycosyltransferase 2-like" evidence="1">
    <location>
        <begin position="8"/>
        <end position="138"/>
    </location>
</feature>
<dbReference type="InterPro" id="IPR029044">
    <property type="entry name" value="Nucleotide-diphossugar_trans"/>
</dbReference>
<dbReference type="PANTHER" id="PTHR22916:SF3">
    <property type="entry name" value="UDP-GLCNAC:BETAGAL BETA-1,3-N-ACETYLGLUCOSAMINYLTRANSFERASE-LIKE PROTEIN 1"/>
    <property type="match status" value="1"/>
</dbReference>
<accession>A0ABX7DSJ8</accession>
<evidence type="ECO:0000313" key="3">
    <source>
        <dbReference type="Proteomes" id="UP000629420"/>
    </source>
</evidence>
<dbReference type="EMBL" id="CP068439">
    <property type="protein sequence ID" value="QQX76795.1"/>
    <property type="molecule type" value="Genomic_DNA"/>
</dbReference>
<dbReference type="InterPro" id="IPR001173">
    <property type="entry name" value="Glyco_trans_2-like"/>
</dbReference>
<dbReference type="SUPFAM" id="SSF53448">
    <property type="entry name" value="Nucleotide-diphospho-sugar transferases"/>
    <property type="match status" value="1"/>
</dbReference>
<organism evidence="2 3">
    <name type="scientific">Aequorivita iocasae</name>
    <dbReference type="NCBI Taxonomy" id="2803865"/>
    <lineage>
        <taxon>Bacteria</taxon>
        <taxon>Pseudomonadati</taxon>
        <taxon>Bacteroidota</taxon>
        <taxon>Flavobacteriia</taxon>
        <taxon>Flavobacteriales</taxon>
        <taxon>Flavobacteriaceae</taxon>
        <taxon>Aequorivita</taxon>
    </lineage>
</organism>
<name>A0ABX7DSJ8_9FLAO</name>
<gene>
    <name evidence="2" type="ORF">JK629_00540</name>
</gene>
<reference evidence="2 3" key="1">
    <citation type="submission" date="2021-01" db="EMBL/GenBank/DDBJ databases">
        <title>Aequorivita sp. strain KX20305, a bacterium isolated from the sediment collected at a cold seep field in South China Sea.</title>
        <authorList>
            <person name="Zhang H."/>
            <person name="Li C."/>
        </authorList>
    </citation>
    <scope>NUCLEOTIDE SEQUENCE [LARGE SCALE GENOMIC DNA]</scope>
    <source>
        <strain evidence="2 3">KX20305</strain>
    </source>
</reference>
<proteinExistence type="predicted"/>
<dbReference type="Proteomes" id="UP000629420">
    <property type="component" value="Chromosome"/>
</dbReference>